<comment type="caution">
    <text evidence="1">The sequence shown here is derived from an EMBL/GenBank/DDBJ whole genome shotgun (WGS) entry which is preliminary data.</text>
</comment>
<dbReference type="AlphaFoldDB" id="A0A645G2G5"/>
<reference evidence="1" key="1">
    <citation type="submission" date="2019-08" db="EMBL/GenBank/DDBJ databases">
        <authorList>
            <person name="Kucharzyk K."/>
            <person name="Murdoch R.W."/>
            <person name="Higgins S."/>
            <person name="Loffler F."/>
        </authorList>
    </citation>
    <scope>NUCLEOTIDE SEQUENCE</scope>
</reference>
<gene>
    <name evidence="1" type="ORF">SDC9_167467</name>
</gene>
<accession>A0A645G2G5</accession>
<dbReference type="EMBL" id="VSSQ01067754">
    <property type="protein sequence ID" value="MPN20090.1"/>
    <property type="molecule type" value="Genomic_DNA"/>
</dbReference>
<sequence length="62" mass="7010">MTVEMPSKTFIVPNVARMAGILNLEMRMPLKKPMTKPLSMQTEVMIRMITAELGSLPATLRY</sequence>
<evidence type="ECO:0000313" key="1">
    <source>
        <dbReference type="EMBL" id="MPN20090.1"/>
    </source>
</evidence>
<protein>
    <submittedName>
        <fullName evidence="1">Uncharacterized protein</fullName>
    </submittedName>
</protein>
<organism evidence="1">
    <name type="scientific">bioreactor metagenome</name>
    <dbReference type="NCBI Taxonomy" id="1076179"/>
    <lineage>
        <taxon>unclassified sequences</taxon>
        <taxon>metagenomes</taxon>
        <taxon>ecological metagenomes</taxon>
    </lineage>
</organism>
<name>A0A645G2G5_9ZZZZ</name>
<proteinExistence type="predicted"/>